<reference evidence="2" key="2">
    <citation type="journal article" date="2021" name="PeerJ">
        <title>Extensive microbial diversity within the chicken gut microbiome revealed by metagenomics and culture.</title>
        <authorList>
            <person name="Gilroy R."/>
            <person name="Ravi A."/>
            <person name="Getino M."/>
            <person name="Pursley I."/>
            <person name="Horton D.L."/>
            <person name="Alikhan N.F."/>
            <person name="Baker D."/>
            <person name="Gharbi K."/>
            <person name="Hall N."/>
            <person name="Watson M."/>
            <person name="Adriaenssens E.M."/>
            <person name="Foster-Nyarko E."/>
            <person name="Jarju S."/>
            <person name="Secka A."/>
            <person name="Antonio M."/>
            <person name="Oren A."/>
            <person name="Chaudhuri R.R."/>
            <person name="La Ragione R."/>
            <person name="Hildebrand F."/>
            <person name="Pallen M.J."/>
        </authorList>
    </citation>
    <scope>NUCLEOTIDE SEQUENCE</scope>
    <source>
        <strain evidence="2">9366</strain>
    </source>
</reference>
<dbReference type="InterPro" id="IPR032774">
    <property type="entry name" value="WG_beta_rep"/>
</dbReference>
<dbReference type="Proteomes" id="UP000824145">
    <property type="component" value="Unassembled WGS sequence"/>
</dbReference>
<comment type="caution">
    <text evidence="2">The sequence shown here is derived from an EMBL/GenBank/DDBJ whole genome shotgun (WGS) entry which is preliminary data.</text>
</comment>
<evidence type="ECO:0000313" key="2">
    <source>
        <dbReference type="EMBL" id="HIU62374.1"/>
    </source>
</evidence>
<dbReference type="PANTHER" id="PTHR37841">
    <property type="entry name" value="GLR2918 PROTEIN"/>
    <property type="match status" value="1"/>
</dbReference>
<dbReference type="AlphaFoldDB" id="A0A9D1SJ49"/>
<organism evidence="2 3">
    <name type="scientific">Candidatus Caccalectryoclostridium excrementigallinarum</name>
    <dbReference type="NCBI Taxonomy" id="2840710"/>
    <lineage>
        <taxon>Bacteria</taxon>
        <taxon>Bacillati</taxon>
        <taxon>Bacillota</taxon>
        <taxon>Clostridia</taxon>
        <taxon>Christensenellales</taxon>
        <taxon>Christensenellaceae</taxon>
        <taxon>Christensenellaceae incertae sedis</taxon>
        <taxon>Candidatus Caccalectryoclostridium</taxon>
    </lineage>
</organism>
<evidence type="ECO:0000313" key="3">
    <source>
        <dbReference type="Proteomes" id="UP000824145"/>
    </source>
</evidence>
<feature type="signal peptide" evidence="1">
    <location>
        <begin position="1"/>
        <end position="24"/>
    </location>
</feature>
<protein>
    <submittedName>
        <fullName evidence="2">WG repeat-containing protein</fullName>
    </submittedName>
</protein>
<dbReference type="PROSITE" id="PS51257">
    <property type="entry name" value="PROKAR_LIPOPROTEIN"/>
    <property type="match status" value="1"/>
</dbReference>
<name>A0A9D1SJ49_9FIRM</name>
<dbReference type="Pfam" id="PF14903">
    <property type="entry name" value="WG_beta_rep"/>
    <property type="match status" value="4"/>
</dbReference>
<sequence length="448" mass="48883">MAKKSKICLAALLLLVLAASLSLAACDPGSFTEMANAQQEFFEKYGEYYTALGAGGLVRYRDKDTGATGYLDQSSGEVVLEARYAYAGDFGKGRSGVAVVSEDGKSFRLIDKNGACLLDGLEDHKFYFDFVIGKKNGSWGVWDKKGRQLIAAEYDDIEMAYGSFVLCRGGRYGLANGEGEIVVPLKYTNILCENNIGEDVDLGGYLIGVSEEGMDYMDLGGEIVRSFDGLVSIMHGGFGRYLQATPSADLGSTRFALLDEELEEIYSLSESFEIGAAKMPDKDTVYVTSGASSYLLNIKTGRLTPATLDESKGVDAYKIGKEYLLYGGGEVTLRVPEAEWGFCHVVFGTFRNYMFNKVTNTLTDLMNGESVTLDREIVDIVDAEEGMFVAENFDGMLAACAKNGKVLTDFRFDDMRAYSDGFVGYRGGVCELYGMDGNLILRSDKIII</sequence>
<dbReference type="EMBL" id="DVNJ01000003">
    <property type="protein sequence ID" value="HIU62374.1"/>
    <property type="molecule type" value="Genomic_DNA"/>
</dbReference>
<dbReference type="PANTHER" id="PTHR37841:SF1">
    <property type="entry name" value="DUF3298 DOMAIN-CONTAINING PROTEIN"/>
    <property type="match status" value="1"/>
</dbReference>
<proteinExistence type="predicted"/>
<reference evidence="2" key="1">
    <citation type="submission" date="2020-10" db="EMBL/GenBank/DDBJ databases">
        <authorList>
            <person name="Gilroy R."/>
        </authorList>
    </citation>
    <scope>NUCLEOTIDE SEQUENCE</scope>
    <source>
        <strain evidence="2">9366</strain>
    </source>
</reference>
<feature type="chain" id="PRO_5038876445" evidence="1">
    <location>
        <begin position="25"/>
        <end position="448"/>
    </location>
</feature>
<accession>A0A9D1SJ49</accession>
<evidence type="ECO:0000256" key="1">
    <source>
        <dbReference type="SAM" id="SignalP"/>
    </source>
</evidence>
<gene>
    <name evidence="2" type="ORF">IAB07_01210</name>
</gene>
<keyword evidence="1" id="KW-0732">Signal</keyword>